<accession>A0AA40EW08</accession>
<evidence type="ECO:0000313" key="2">
    <source>
        <dbReference type="Proteomes" id="UP001172155"/>
    </source>
</evidence>
<organism evidence="1 2">
    <name type="scientific">Schizothecium vesticola</name>
    <dbReference type="NCBI Taxonomy" id="314040"/>
    <lineage>
        <taxon>Eukaryota</taxon>
        <taxon>Fungi</taxon>
        <taxon>Dikarya</taxon>
        <taxon>Ascomycota</taxon>
        <taxon>Pezizomycotina</taxon>
        <taxon>Sordariomycetes</taxon>
        <taxon>Sordariomycetidae</taxon>
        <taxon>Sordariales</taxon>
        <taxon>Schizotheciaceae</taxon>
        <taxon>Schizothecium</taxon>
    </lineage>
</organism>
<protein>
    <submittedName>
        <fullName evidence="1">Uncharacterized protein</fullName>
    </submittedName>
</protein>
<reference evidence="1" key="1">
    <citation type="submission" date="2023-06" db="EMBL/GenBank/DDBJ databases">
        <title>Genome-scale phylogeny and comparative genomics of the fungal order Sordariales.</title>
        <authorList>
            <consortium name="Lawrence Berkeley National Laboratory"/>
            <person name="Hensen N."/>
            <person name="Bonometti L."/>
            <person name="Westerberg I."/>
            <person name="Brannstrom I.O."/>
            <person name="Guillou S."/>
            <person name="Cros-Aarteil S."/>
            <person name="Calhoun S."/>
            <person name="Haridas S."/>
            <person name="Kuo A."/>
            <person name="Mondo S."/>
            <person name="Pangilinan J."/>
            <person name="Riley R."/>
            <person name="LaButti K."/>
            <person name="Andreopoulos B."/>
            <person name="Lipzen A."/>
            <person name="Chen C."/>
            <person name="Yanf M."/>
            <person name="Daum C."/>
            <person name="Ng V."/>
            <person name="Clum A."/>
            <person name="Steindorff A."/>
            <person name="Ohm R."/>
            <person name="Martin F."/>
            <person name="Silar P."/>
            <person name="Natvig D."/>
            <person name="Lalanne C."/>
            <person name="Gautier V."/>
            <person name="Ament-velasquez S.L."/>
            <person name="Kruys A."/>
            <person name="Hutchinson M.I."/>
            <person name="Powell A.J."/>
            <person name="Barry K."/>
            <person name="Miller A.N."/>
            <person name="Grigoriev I.V."/>
            <person name="Debuchy R."/>
            <person name="Gladieux P."/>
            <person name="Thoren M.H."/>
            <person name="Johannesson H."/>
        </authorList>
    </citation>
    <scope>NUCLEOTIDE SEQUENCE</scope>
    <source>
        <strain evidence="1">SMH3187-1</strain>
    </source>
</reference>
<comment type="caution">
    <text evidence="1">The sequence shown here is derived from an EMBL/GenBank/DDBJ whole genome shotgun (WGS) entry which is preliminary data.</text>
</comment>
<proteinExistence type="predicted"/>
<dbReference type="AlphaFoldDB" id="A0AA40EW08"/>
<dbReference type="Proteomes" id="UP001172155">
    <property type="component" value="Unassembled WGS sequence"/>
</dbReference>
<gene>
    <name evidence="1" type="ORF">B0T18DRAFT_411996</name>
</gene>
<name>A0AA40EW08_9PEZI</name>
<keyword evidence="2" id="KW-1185">Reference proteome</keyword>
<dbReference type="EMBL" id="JAUKUD010000004">
    <property type="protein sequence ID" value="KAK0746613.1"/>
    <property type="molecule type" value="Genomic_DNA"/>
</dbReference>
<evidence type="ECO:0000313" key="1">
    <source>
        <dbReference type="EMBL" id="KAK0746613.1"/>
    </source>
</evidence>
<sequence length="131" mass="14496">MSIIGLVDRLGAQPHPRVLEFLPRDAPLAPFILGALWFRRAMRKLMRGRAPCCPQFPSSPFLYAGADAACSSQLMICSLRTSRDPHDPWISAHRRVREEMKAGVRASGVRLAPASAFSTANGMLKSTVRHR</sequence>